<gene>
    <name evidence="1" type="ORF">AKJ65_07395</name>
</gene>
<dbReference type="EMBL" id="LHXO01000151">
    <property type="protein sequence ID" value="KXA92545.1"/>
    <property type="molecule type" value="Genomic_DNA"/>
</dbReference>
<sequence>MAVENVLSFWSKDEYEAKLNLAKSLIPHEEDSPILACALELETGLLTGNTNHFDKPAIRKKTPIWSSRKLLNYLKE</sequence>
<evidence type="ECO:0008006" key="3">
    <source>
        <dbReference type="Google" id="ProtNLM"/>
    </source>
</evidence>
<accession>A0A133UEE1</accession>
<organism evidence="1 2">
    <name type="scientific">candidate division MSBL1 archaeon SCGC-AAA259E19</name>
    <dbReference type="NCBI Taxonomy" id="1698264"/>
    <lineage>
        <taxon>Archaea</taxon>
        <taxon>Methanobacteriati</taxon>
        <taxon>Methanobacteriota</taxon>
        <taxon>candidate division MSBL1</taxon>
    </lineage>
</organism>
<evidence type="ECO:0000313" key="2">
    <source>
        <dbReference type="Proteomes" id="UP000070284"/>
    </source>
</evidence>
<name>A0A133UEE1_9EURY</name>
<evidence type="ECO:0000313" key="1">
    <source>
        <dbReference type="EMBL" id="KXA92545.1"/>
    </source>
</evidence>
<comment type="caution">
    <text evidence="1">The sequence shown here is derived from an EMBL/GenBank/DDBJ whole genome shotgun (WGS) entry which is preliminary data.</text>
</comment>
<keyword evidence="2" id="KW-1185">Reference proteome</keyword>
<dbReference type="AlphaFoldDB" id="A0A133UEE1"/>
<proteinExistence type="predicted"/>
<protein>
    <recommendedName>
        <fullName evidence="3">PIN domain-containing protein</fullName>
    </recommendedName>
</protein>
<reference evidence="1 2" key="1">
    <citation type="journal article" date="2016" name="Sci. Rep.">
        <title>Metabolic traits of an uncultured archaeal lineage -MSBL1- from brine pools of the Red Sea.</title>
        <authorList>
            <person name="Mwirichia R."/>
            <person name="Alam I."/>
            <person name="Rashid M."/>
            <person name="Vinu M."/>
            <person name="Ba-Alawi W."/>
            <person name="Anthony Kamau A."/>
            <person name="Kamanda Ngugi D."/>
            <person name="Goker M."/>
            <person name="Klenk H.P."/>
            <person name="Bajic V."/>
            <person name="Stingl U."/>
        </authorList>
    </citation>
    <scope>NUCLEOTIDE SEQUENCE [LARGE SCALE GENOMIC DNA]</scope>
    <source>
        <strain evidence="1">SCGC-AAA259E19</strain>
    </source>
</reference>
<dbReference type="Proteomes" id="UP000070284">
    <property type="component" value="Unassembled WGS sequence"/>
</dbReference>